<dbReference type="PROSITE" id="PS51194">
    <property type="entry name" value="HELICASE_CTER"/>
    <property type="match status" value="1"/>
</dbReference>
<evidence type="ECO:0000256" key="6">
    <source>
        <dbReference type="ARBA" id="ARBA00023117"/>
    </source>
</evidence>
<dbReference type="GO" id="GO:0042393">
    <property type="term" value="F:histone binding"/>
    <property type="evidence" value="ECO:0007669"/>
    <property type="project" value="InterPro"/>
</dbReference>
<dbReference type="InterPro" id="IPR014001">
    <property type="entry name" value="Helicase_ATP-bd"/>
</dbReference>
<evidence type="ECO:0000259" key="14">
    <source>
        <dbReference type="PROSITE" id="PS51204"/>
    </source>
</evidence>
<dbReference type="InterPro" id="IPR001487">
    <property type="entry name" value="Bromodomain"/>
</dbReference>
<feature type="domain" description="Helicase C-terminal" evidence="13">
    <location>
        <begin position="1022"/>
        <end position="1209"/>
    </location>
</feature>
<dbReference type="PROSITE" id="PS00633">
    <property type="entry name" value="BROMODOMAIN_1"/>
    <property type="match status" value="1"/>
</dbReference>
<dbReference type="Pfam" id="PF07529">
    <property type="entry name" value="HSA"/>
    <property type="match status" value="1"/>
</dbReference>
<dbReference type="Gene3D" id="3.40.50.10810">
    <property type="entry name" value="Tandem AAA-ATPase domain"/>
    <property type="match status" value="1"/>
</dbReference>
<evidence type="ECO:0000256" key="5">
    <source>
        <dbReference type="ARBA" id="ARBA00022840"/>
    </source>
</evidence>
<gene>
    <name evidence="15" type="ORF">NADFUDRAFT_81447</name>
</gene>
<dbReference type="GO" id="GO:0016787">
    <property type="term" value="F:hydrolase activity"/>
    <property type="evidence" value="ECO:0007669"/>
    <property type="project" value="UniProtKB-KW"/>
</dbReference>
<dbReference type="InterPro" id="IPR038718">
    <property type="entry name" value="SNF2-like_sf"/>
</dbReference>
<dbReference type="Gene3D" id="1.20.920.10">
    <property type="entry name" value="Bromodomain-like"/>
    <property type="match status" value="1"/>
</dbReference>
<dbReference type="GO" id="GO:0006366">
    <property type="term" value="P:transcription by RNA polymerase II"/>
    <property type="evidence" value="ECO:0007669"/>
    <property type="project" value="UniProtKB-ARBA"/>
</dbReference>
<dbReference type="CDD" id="cd17996">
    <property type="entry name" value="DEXHc_SMARCA2_SMARCA4"/>
    <property type="match status" value="1"/>
</dbReference>
<feature type="compositionally biased region" description="Low complexity" evidence="10">
    <location>
        <begin position="148"/>
        <end position="164"/>
    </location>
</feature>
<dbReference type="PANTHER" id="PTHR10799">
    <property type="entry name" value="SNF2/RAD54 HELICASE FAMILY"/>
    <property type="match status" value="1"/>
</dbReference>
<dbReference type="SUPFAM" id="SSF47370">
    <property type="entry name" value="Bromodomain"/>
    <property type="match status" value="1"/>
</dbReference>
<keyword evidence="5" id="KW-0067">ATP-binding</keyword>
<keyword evidence="3" id="KW-0378">Hydrolase</keyword>
<sequence>MSYNDENNNPNGINNNINNDNNNSHSNNSPTQGFAPQFNQSPAPAPHTPSTLNTPTPAPAEINHMSVPVLNENNNHSHLDSNSSNYNGENHYGHTQDQFQPLVSSQGQGQGQSFVSHPAQSFNTESVKSYNRESQQFSNGTQQPLVPNYNDYSSQNIQNNQNTQASVPYTDQQNQQNEQQFQSSQQFQNQQFQPNQQYQSQQQSQQPQSQQFQRSYSHPTQQMTENQQFAELQQFVPMPTPMPESIKKPVVIANVPHPETTGHVQLLLMRWKALKSQNIKEEDHAELAGITYNLQRLVKEQKTYQDRLVKLRTMREKANQRNLQQQADRLNTLRTQISAFNLLSHNLDLPTQTIDALIKTSSYNVPSKTTTQANPVFEDKHNEENIIVPNDLSFEERTARMAVPPSGGFVTDRATGGLHERIISNRITQRIIELESLPSNLGTLNVQDVALESYDTIAKDADSLKVKAVVELKSLRLLTKQKSLRQHLVYNSAANSNNVYDSVTNRIIHRRVRIHSANDIRITEELERQQRLDKEMKERQKQFAYVSSICHFSQSVLGESRCKHSRKLALGRAVISMHANIEREESKRVERTAKQRLMALKANDEEAYIKLLDQTKDTRITHLLKQTNSFLDSLAEAVQVQQREAKNMAAPYSNQVTAVPDGEVAGQDPEKIDYYEVAHKIKETVTEQPSILVGGKLKEYQIKGLQWMVSLYNNNLNGILADEMGLGKTIQSISLVTYLIESKRQPGPFLIIVPLSTLTNWTLEFERWAPTVKKIVYKGPPNSRKAYHAQIRSGNFQVLLTTYEYIIKDRPILSKIKWIHMIIDEGHRMKNANSKLSRTLTTYYHTRHRLILTGTPLQNNLPELWALLNFVLPKIFNSVKTFDEWFNTPFDNTGGQDKIELTEEETLLVIRRLHKVLRPFLLRRLKKDVEKDLPDKVETVIKCKMSAIQSKMYGQMLRHNAIFTGEGSMGATKTGVKGLNNKVMQLRKICNHPFVFEEVENMLNPTKLNNDILWRTAGKFELLDRILPKFKDTGHRILMFFQMTQVMDIMEDYLRLKGLQYLRLDGSTKADDRTELLKLFNAPNSPYFAFLLSTRAGGLGLNLQTADTVIIYDTDWNPHQDLQAQDRAHRIGQTKEVRILRLITEDSVEEVILQRAHAKLEIDGKVIQAGKFDNKSTAEEQEAFLRNLLEAEENKRLAKDVDDELDDEELNDLLARSEEERIRFTQIDLERQRTDNYSKDHSRLFTEAELPDTYSADIAERLEPVREENLGRGARERKVAFYDDGLTEEQWLDAIDDDDDSVEAAIERKKRRIAKREINKAQHDSLGSGHSENEDDEDDEDNDELARSHKDVDDDVDGDDFIDNYDGDMMDVDNLTVSRGKRDRKSRSFDMNNDEIMSTSPAIIDELESNGADVKVESEIKDHEDIVNPPPRKKSRGRPAKSAVNGALSEERKQLIDSCEKILNAVLAARETVSEVGDETESGEAGVPGRYLNEIFLKLPSKRLYPDYYVLIKQPIAIDAIKKRIKSDAYATLSDCKYDFDLMFENAMKYNEEGSFVYEDAVTLKQIVQDQFNAMNNGD</sequence>
<dbReference type="OrthoDB" id="5857104at2759"/>
<feature type="region of interest" description="Disordered" evidence="10">
    <location>
        <begin position="1"/>
        <end position="95"/>
    </location>
</feature>
<dbReference type="InterPro" id="IPR014012">
    <property type="entry name" value="HSA_dom"/>
</dbReference>
<feature type="compositionally biased region" description="Polar residues" evidence="10">
    <location>
        <begin position="126"/>
        <end position="145"/>
    </location>
</feature>
<dbReference type="SMART" id="SM00297">
    <property type="entry name" value="BROMO"/>
    <property type="match status" value="1"/>
</dbReference>
<keyword evidence="7" id="KW-0539">Nucleus</keyword>
<feature type="compositionally biased region" description="Low complexity" evidence="10">
    <location>
        <begin position="70"/>
        <end position="87"/>
    </location>
</feature>
<evidence type="ECO:0000313" key="16">
    <source>
        <dbReference type="Proteomes" id="UP000095009"/>
    </source>
</evidence>
<dbReference type="CDD" id="cd18793">
    <property type="entry name" value="SF2_C_SNF"/>
    <property type="match status" value="1"/>
</dbReference>
<reference evidence="15 16" key="1">
    <citation type="journal article" date="2016" name="Proc. Natl. Acad. Sci. U.S.A.">
        <title>Comparative genomics of biotechnologically important yeasts.</title>
        <authorList>
            <person name="Riley R."/>
            <person name="Haridas S."/>
            <person name="Wolfe K.H."/>
            <person name="Lopes M.R."/>
            <person name="Hittinger C.T."/>
            <person name="Goeker M."/>
            <person name="Salamov A.A."/>
            <person name="Wisecaver J.H."/>
            <person name="Long T.M."/>
            <person name="Calvey C.H."/>
            <person name="Aerts A.L."/>
            <person name="Barry K.W."/>
            <person name="Choi C."/>
            <person name="Clum A."/>
            <person name="Coughlan A.Y."/>
            <person name="Deshpande S."/>
            <person name="Douglass A.P."/>
            <person name="Hanson S.J."/>
            <person name="Klenk H.-P."/>
            <person name="LaButti K.M."/>
            <person name="Lapidus A."/>
            <person name="Lindquist E.A."/>
            <person name="Lipzen A.M."/>
            <person name="Meier-Kolthoff J.P."/>
            <person name="Ohm R.A."/>
            <person name="Otillar R.P."/>
            <person name="Pangilinan J.L."/>
            <person name="Peng Y."/>
            <person name="Rokas A."/>
            <person name="Rosa C.A."/>
            <person name="Scheuner C."/>
            <person name="Sibirny A.A."/>
            <person name="Slot J.C."/>
            <person name="Stielow J.B."/>
            <person name="Sun H."/>
            <person name="Kurtzman C.P."/>
            <person name="Blackwell M."/>
            <person name="Grigoriev I.V."/>
            <person name="Jeffries T.W."/>
        </authorList>
    </citation>
    <scope>NUCLEOTIDE SEQUENCE [LARGE SCALE GENOMIC DNA]</scope>
    <source>
        <strain evidence="15 16">DSM 6958</strain>
    </source>
</reference>
<organism evidence="15 16">
    <name type="scientific">Nadsonia fulvescens var. elongata DSM 6958</name>
    <dbReference type="NCBI Taxonomy" id="857566"/>
    <lineage>
        <taxon>Eukaryota</taxon>
        <taxon>Fungi</taxon>
        <taxon>Dikarya</taxon>
        <taxon>Ascomycota</taxon>
        <taxon>Saccharomycotina</taxon>
        <taxon>Dipodascomycetes</taxon>
        <taxon>Dipodascales</taxon>
        <taxon>Dipodascales incertae sedis</taxon>
        <taxon>Nadsonia</taxon>
    </lineage>
</organism>
<dbReference type="InterPro" id="IPR036427">
    <property type="entry name" value="Bromodomain-like_sf"/>
</dbReference>
<keyword evidence="16" id="KW-1185">Reference proteome</keyword>
<feature type="compositionally biased region" description="Low complexity" evidence="10">
    <location>
        <begin position="172"/>
        <end position="213"/>
    </location>
</feature>
<dbReference type="InterPro" id="IPR001650">
    <property type="entry name" value="Helicase_C-like"/>
</dbReference>
<dbReference type="FunFam" id="3.40.50.10810:FF:000008">
    <property type="entry name" value="Chromatin structure-remodeling complex subunit snf21"/>
    <property type="match status" value="1"/>
</dbReference>
<evidence type="ECO:0000256" key="8">
    <source>
        <dbReference type="PROSITE-ProRule" id="PRU00035"/>
    </source>
</evidence>
<dbReference type="PROSITE" id="PS51204">
    <property type="entry name" value="HSA"/>
    <property type="match status" value="1"/>
</dbReference>
<evidence type="ECO:0000256" key="10">
    <source>
        <dbReference type="SAM" id="MobiDB-lite"/>
    </source>
</evidence>
<dbReference type="InterPro" id="IPR018359">
    <property type="entry name" value="Bromodomain_CS"/>
</dbReference>
<feature type="compositionally biased region" description="Acidic residues" evidence="10">
    <location>
        <begin position="1353"/>
        <end position="1371"/>
    </location>
</feature>
<feature type="compositionally biased region" description="Acidic residues" evidence="10">
    <location>
        <begin position="1333"/>
        <end position="1343"/>
    </location>
</feature>
<dbReference type="EMBL" id="KV454406">
    <property type="protein sequence ID" value="ODQ68501.1"/>
    <property type="molecule type" value="Genomic_DNA"/>
</dbReference>
<protein>
    <submittedName>
        <fullName evidence="15">Uncharacterized protein</fullName>
    </submittedName>
</protein>
<evidence type="ECO:0000259" key="11">
    <source>
        <dbReference type="PROSITE" id="PS50014"/>
    </source>
</evidence>
<dbReference type="InterPro" id="IPR049730">
    <property type="entry name" value="SNF2/RAD54-like_C"/>
</dbReference>
<feature type="domain" description="Helicase ATP-binding" evidence="12">
    <location>
        <begin position="709"/>
        <end position="874"/>
    </location>
</feature>
<dbReference type="Proteomes" id="UP000095009">
    <property type="component" value="Unassembled WGS sequence"/>
</dbReference>
<dbReference type="PROSITE" id="PS51192">
    <property type="entry name" value="HELICASE_ATP_BIND_1"/>
    <property type="match status" value="1"/>
</dbReference>
<dbReference type="PROSITE" id="PS50014">
    <property type="entry name" value="BROMODOMAIN_2"/>
    <property type="match status" value="1"/>
</dbReference>
<dbReference type="SUPFAM" id="SSF52540">
    <property type="entry name" value="P-loop containing nucleoside triphosphate hydrolases"/>
    <property type="match status" value="2"/>
</dbReference>
<feature type="region of interest" description="Disordered" evidence="10">
    <location>
        <begin position="1417"/>
        <end position="1447"/>
    </location>
</feature>
<dbReference type="Pfam" id="PF00176">
    <property type="entry name" value="SNF2-rel_dom"/>
    <property type="match status" value="1"/>
</dbReference>
<feature type="coiled-coil region" evidence="9">
    <location>
        <begin position="1175"/>
        <end position="1211"/>
    </location>
</feature>
<dbReference type="GO" id="GO:0006302">
    <property type="term" value="P:double-strand break repair"/>
    <property type="evidence" value="ECO:0007669"/>
    <property type="project" value="UniProtKB-ARBA"/>
</dbReference>
<dbReference type="PRINTS" id="PR00503">
    <property type="entry name" value="BROMODOMAIN"/>
</dbReference>
<dbReference type="GO" id="GO:0005524">
    <property type="term" value="F:ATP binding"/>
    <property type="evidence" value="ECO:0007669"/>
    <property type="project" value="UniProtKB-KW"/>
</dbReference>
<name>A0A1E3PSV0_9ASCO</name>
<keyword evidence="2" id="KW-0547">Nucleotide-binding</keyword>
<proteinExistence type="predicted"/>
<dbReference type="SMART" id="SM00490">
    <property type="entry name" value="HELICc"/>
    <property type="match status" value="1"/>
</dbReference>
<feature type="compositionally biased region" description="Polar residues" evidence="10">
    <location>
        <begin position="1389"/>
        <end position="1401"/>
    </location>
</feature>
<feature type="compositionally biased region" description="Low complexity" evidence="10">
    <location>
        <begin position="1"/>
        <end position="28"/>
    </location>
</feature>
<dbReference type="Gene3D" id="3.40.50.300">
    <property type="entry name" value="P-loop containing nucleotide triphosphate hydrolases"/>
    <property type="match status" value="1"/>
</dbReference>
<feature type="domain" description="HSA" evidence="14">
    <location>
        <begin position="530"/>
        <end position="602"/>
    </location>
</feature>
<keyword evidence="6 8" id="KW-0103">Bromodomain</keyword>
<keyword evidence="9" id="KW-0175">Coiled coil</keyword>
<evidence type="ECO:0000256" key="4">
    <source>
        <dbReference type="ARBA" id="ARBA00022806"/>
    </source>
</evidence>
<evidence type="ECO:0000256" key="7">
    <source>
        <dbReference type="ARBA" id="ARBA00023242"/>
    </source>
</evidence>
<evidence type="ECO:0000259" key="12">
    <source>
        <dbReference type="PROSITE" id="PS51192"/>
    </source>
</evidence>
<feature type="region of interest" description="Disordered" evidence="10">
    <location>
        <begin position="126"/>
        <end position="222"/>
    </location>
</feature>
<accession>A0A1E3PSV0</accession>
<feature type="compositionally biased region" description="Basic and acidic residues" evidence="10">
    <location>
        <begin position="1417"/>
        <end position="1426"/>
    </location>
</feature>
<dbReference type="FunFam" id="3.40.50.300:FF:000843">
    <property type="entry name" value="Chromatin structure-remodeling complex subunit snf21"/>
    <property type="match status" value="1"/>
</dbReference>
<evidence type="ECO:0000313" key="15">
    <source>
        <dbReference type="EMBL" id="ODQ68501.1"/>
    </source>
</evidence>
<evidence type="ECO:0000256" key="9">
    <source>
        <dbReference type="SAM" id="Coils"/>
    </source>
</evidence>
<comment type="subcellular location">
    <subcellularLocation>
        <location evidence="1">Nucleus</location>
    </subcellularLocation>
</comment>
<dbReference type="Gene3D" id="1.20.5.170">
    <property type="match status" value="1"/>
</dbReference>
<keyword evidence="4" id="KW-0347">Helicase</keyword>
<dbReference type="SMART" id="SM00487">
    <property type="entry name" value="DEXDc"/>
    <property type="match status" value="1"/>
</dbReference>
<dbReference type="GO" id="GO:0006338">
    <property type="term" value="P:chromatin remodeling"/>
    <property type="evidence" value="ECO:0007669"/>
    <property type="project" value="UniProtKB-ARBA"/>
</dbReference>
<dbReference type="GO" id="GO:0005634">
    <property type="term" value="C:nucleus"/>
    <property type="evidence" value="ECO:0007669"/>
    <property type="project" value="UniProtKB-SubCell"/>
</dbReference>
<evidence type="ECO:0000256" key="2">
    <source>
        <dbReference type="ARBA" id="ARBA00022741"/>
    </source>
</evidence>
<evidence type="ECO:0000259" key="13">
    <source>
        <dbReference type="PROSITE" id="PS51194"/>
    </source>
</evidence>
<dbReference type="STRING" id="857566.A0A1E3PSV0"/>
<evidence type="ECO:0000256" key="3">
    <source>
        <dbReference type="ARBA" id="ARBA00022801"/>
    </source>
</evidence>
<dbReference type="Pfam" id="PF14619">
    <property type="entry name" value="SnAC"/>
    <property type="match status" value="1"/>
</dbReference>
<dbReference type="InterPro" id="IPR000330">
    <property type="entry name" value="SNF2_N"/>
</dbReference>
<evidence type="ECO:0000256" key="1">
    <source>
        <dbReference type="ARBA" id="ARBA00004123"/>
    </source>
</evidence>
<feature type="region of interest" description="Disordered" evidence="10">
    <location>
        <begin position="1317"/>
        <end position="1402"/>
    </location>
</feature>
<dbReference type="InterPro" id="IPR029295">
    <property type="entry name" value="SnAC"/>
</dbReference>
<dbReference type="InterPro" id="IPR027417">
    <property type="entry name" value="P-loop_NTPase"/>
</dbReference>
<dbReference type="GO" id="GO:0004386">
    <property type="term" value="F:helicase activity"/>
    <property type="evidence" value="ECO:0007669"/>
    <property type="project" value="UniProtKB-KW"/>
</dbReference>
<dbReference type="GO" id="GO:0140008">
    <property type="term" value="F:histone H4 reader activity"/>
    <property type="evidence" value="ECO:0007669"/>
    <property type="project" value="UniProtKB-ARBA"/>
</dbReference>
<feature type="compositionally biased region" description="Polar residues" evidence="10">
    <location>
        <begin position="29"/>
        <end position="55"/>
    </location>
</feature>
<dbReference type="Pfam" id="PF00271">
    <property type="entry name" value="Helicase_C"/>
    <property type="match status" value="1"/>
</dbReference>
<feature type="domain" description="Bromo" evidence="11">
    <location>
        <begin position="1488"/>
        <end position="1558"/>
    </location>
</feature>
<dbReference type="Pfam" id="PF00439">
    <property type="entry name" value="Bromodomain"/>
    <property type="match status" value="1"/>
</dbReference>
<dbReference type="GO" id="GO:0010468">
    <property type="term" value="P:regulation of gene expression"/>
    <property type="evidence" value="ECO:0007669"/>
    <property type="project" value="UniProtKB-ARBA"/>
</dbReference>
<dbReference type="SMART" id="SM01314">
    <property type="entry name" value="SnAC"/>
    <property type="match status" value="1"/>
</dbReference>